<protein>
    <submittedName>
        <fullName evidence="1">Uncharacterized protein</fullName>
    </submittedName>
</protein>
<proteinExistence type="predicted"/>
<organism evidence="1 2">
    <name type="scientific">Streptomyces sparsogenes DSM 40356</name>
    <dbReference type="NCBI Taxonomy" id="1331668"/>
    <lineage>
        <taxon>Bacteria</taxon>
        <taxon>Bacillati</taxon>
        <taxon>Actinomycetota</taxon>
        <taxon>Actinomycetes</taxon>
        <taxon>Kitasatosporales</taxon>
        <taxon>Streptomycetaceae</taxon>
        <taxon>Streptomyces</taxon>
    </lineage>
</organism>
<sequence length="106" mass="11645">MNPTGRIRRSSAGSRRHHVAYLPFKIRTLVPDVASILITPLPDDDTIRDVTVYDRAGRALTLQPEVLAHLLGLLQTAHPEADWTRALRWQADGNRFGPAAITAGVA</sequence>
<comment type="caution">
    <text evidence="1">The sequence shown here is derived from an EMBL/GenBank/DDBJ whole genome shotgun (WGS) entry which is preliminary data.</text>
</comment>
<evidence type="ECO:0000313" key="1">
    <source>
        <dbReference type="EMBL" id="OMI34467.1"/>
    </source>
</evidence>
<dbReference type="STRING" id="67365.GCA_001704635_01667"/>
<name>A0A1R1S8A6_9ACTN</name>
<reference evidence="1 2" key="1">
    <citation type="submission" date="2013-05" db="EMBL/GenBank/DDBJ databases">
        <title>Genome sequence of Streptomyces sparsogenes DSM 40356.</title>
        <authorList>
            <person name="Coyne S."/>
            <person name="Seebeck F.P."/>
        </authorList>
    </citation>
    <scope>NUCLEOTIDE SEQUENCE [LARGE SCALE GENOMIC DNA]</scope>
    <source>
        <strain evidence="1 2">DSM 40356</strain>
    </source>
</reference>
<dbReference type="Proteomes" id="UP000186168">
    <property type="component" value="Unassembled WGS sequence"/>
</dbReference>
<evidence type="ECO:0000313" key="2">
    <source>
        <dbReference type="Proteomes" id="UP000186168"/>
    </source>
</evidence>
<dbReference type="GeneID" id="96746615"/>
<dbReference type="EMBL" id="ASQP01000469">
    <property type="protein sequence ID" value="OMI34467.1"/>
    <property type="molecule type" value="Genomic_DNA"/>
</dbReference>
<gene>
    <name evidence="1" type="ORF">SPAR_36826</name>
</gene>
<keyword evidence="2" id="KW-1185">Reference proteome</keyword>
<accession>A0A1R1S8A6</accession>
<dbReference type="AlphaFoldDB" id="A0A1R1S8A6"/>
<dbReference type="RefSeq" id="WP_065966532.1">
    <property type="nucleotide sequence ID" value="NZ_ASQP01000469.1"/>
</dbReference>